<dbReference type="PANTHER" id="PTHR47947">
    <property type="entry name" value="CYTOCHROME P450 82C3-RELATED"/>
    <property type="match status" value="1"/>
</dbReference>
<keyword evidence="5 11" id="KW-0479">Metal-binding</keyword>
<dbReference type="Gene3D" id="1.10.630.10">
    <property type="entry name" value="Cytochrome P450"/>
    <property type="match status" value="2"/>
</dbReference>
<dbReference type="Pfam" id="PF00067">
    <property type="entry name" value="p450"/>
    <property type="match status" value="2"/>
</dbReference>
<evidence type="ECO:0000313" key="14">
    <source>
        <dbReference type="Proteomes" id="UP000187203"/>
    </source>
</evidence>
<evidence type="ECO:0000256" key="7">
    <source>
        <dbReference type="ARBA" id="ARBA00023002"/>
    </source>
</evidence>
<comment type="caution">
    <text evidence="13">The sequence shown here is derived from an EMBL/GenBank/DDBJ whole genome shotgun (WGS) entry which is preliminary data.</text>
</comment>
<keyword evidence="3 11" id="KW-0349">Heme</keyword>
<evidence type="ECO:0000256" key="10">
    <source>
        <dbReference type="ARBA" id="ARBA00023136"/>
    </source>
</evidence>
<evidence type="ECO:0000256" key="9">
    <source>
        <dbReference type="ARBA" id="ARBA00023033"/>
    </source>
</evidence>
<dbReference type="GO" id="GO:0005506">
    <property type="term" value="F:iron ion binding"/>
    <property type="evidence" value="ECO:0007669"/>
    <property type="project" value="InterPro"/>
</dbReference>
<keyword evidence="14" id="KW-1185">Reference proteome</keyword>
<evidence type="ECO:0000256" key="12">
    <source>
        <dbReference type="SAM" id="MobiDB-lite"/>
    </source>
</evidence>
<dbReference type="STRING" id="93759.A0A1R3GUF3"/>
<dbReference type="OrthoDB" id="1103324at2759"/>
<dbReference type="SUPFAM" id="SSF48264">
    <property type="entry name" value="Cytochrome P450"/>
    <property type="match status" value="1"/>
</dbReference>
<accession>A0A1R3GUF3</accession>
<comment type="subcellular location">
    <subcellularLocation>
        <location evidence="1">Membrane</location>
        <topology evidence="1">Single-pass membrane protein</topology>
    </subcellularLocation>
</comment>
<dbReference type="GO" id="GO:0004497">
    <property type="term" value="F:monooxygenase activity"/>
    <property type="evidence" value="ECO:0007669"/>
    <property type="project" value="UniProtKB-KW"/>
</dbReference>
<reference evidence="14" key="1">
    <citation type="submission" date="2013-09" db="EMBL/GenBank/DDBJ databases">
        <title>Corchorus olitorius genome sequencing.</title>
        <authorList>
            <person name="Alam M."/>
            <person name="Haque M.S."/>
            <person name="Islam M.S."/>
            <person name="Emdad E.M."/>
            <person name="Islam M.M."/>
            <person name="Ahmed B."/>
            <person name="Halim A."/>
            <person name="Hossen Q.M.M."/>
            <person name="Hossain M.Z."/>
            <person name="Ahmed R."/>
            <person name="Khan M.M."/>
            <person name="Islam R."/>
            <person name="Rashid M.M."/>
            <person name="Khan S.A."/>
            <person name="Rahman M.S."/>
            <person name="Alam M."/>
            <person name="Yahiya A.S."/>
            <person name="Khan M.S."/>
            <person name="Azam M.S."/>
            <person name="Haque T."/>
            <person name="Lashkar M.Z.H."/>
            <person name="Akhand A.I."/>
            <person name="Morshed G."/>
            <person name="Roy S."/>
            <person name="Uddin K.S."/>
            <person name="Rabeya T."/>
            <person name="Hossain A.S."/>
            <person name="Chowdhury A."/>
            <person name="Snigdha A.R."/>
            <person name="Mortoza M.S."/>
            <person name="Matin S.A."/>
            <person name="Hoque S.M.E."/>
            <person name="Islam M.K."/>
            <person name="Roy D.K."/>
            <person name="Haider R."/>
            <person name="Moosa M.M."/>
            <person name="Elias S.M."/>
            <person name="Hasan A.M."/>
            <person name="Jahan S."/>
            <person name="Shafiuddin M."/>
            <person name="Mahmood N."/>
            <person name="Shommy N.S."/>
        </authorList>
    </citation>
    <scope>NUCLEOTIDE SEQUENCE [LARGE SCALE GENOMIC DNA]</scope>
    <source>
        <strain evidence="14">cv. O-4</strain>
    </source>
</reference>
<protein>
    <submittedName>
        <fullName evidence="13">Cytochrome P450</fullName>
    </submittedName>
</protein>
<evidence type="ECO:0000256" key="2">
    <source>
        <dbReference type="ARBA" id="ARBA00010617"/>
    </source>
</evidence>
<evidence type="ECO:0000256" key="6">
    <source>
        <dbReference type="ARBA" id="ARBA00022989"/>
    </source>
</evidence>
<dbReference type="InterPro" id="IPR001128">
    <property type="entry name" value="Cyt_P450"/>
</dbReference>
<dbReference type="PANTHER" id="PTHR47947:SF62">
    <property type="entry name" value="CYTOCHROME P450, FAMILY 81, SUBFAMILY D, POLYPEPTIDE 5"/>
    <property type="match status" value="1"/>
</dbReference>
<evidence type="ECO:0000256" key="4">
    <source>
        <dbReference type="ARBA" id="ARBA00022692"/>
    </source>
</evidence>
<dbReference type="GO" id="GO:0016020">
    <property type="term" value="C:membrane"/>
    <property type="evidence" value="ECO:0007669"/>
    <property type="project" value="UniProtKB-SubCell"/>
</dbReference>
<dbReference type="Proteomes" id="UP000187203">
    <property type="component" value="Unassembled WGS sequence"/>
</dbReference>
<dbReference type="GO" id="GO:0016705">
    <property type="term" value="F:oxidoreductase activity, acting on paired donors, with incorporation or reduction of molecular oxygen"/>
    <property type="evidence" value="ECO:0007669"/>
    <property type="project" value="InterPro"/>
</dbReference>
<sequence length="231" mass="25577">MKSPIPNLKATNPYVPRIQGKKGSPGGNPQGNGALGKELRGSMRGNFAECVEREKMSPRENLGEPGESSIFKLSKWVGNVSVLQIARDEIDSIVGTSRLVEETDIPKLNNVQAIVKEALRLHPTTFIREEIQHYGKTQMSIAPEKFLVPSKTETSKKQDFDFIPFGGGRRACPSKNLAYATMNITIAYIIQCIDLEVIASRHLLAETSLRIHKVIEGKKQSAEKRGHKTLV</sequence>
<keyword evidence="10" id="KW-0472">Membrane</keyword>
<dbReference type="GO" id="GO:0020037">
    <property type="term" value="F:heme binding"/>
    <property type="evidence" value="ECO:0007669"/>
    <property type="project" value="InterPro"/>
</dbReference>
<dbReference type="InterPro" id="IPR036396">
    <property type="entry name" value="Cyt_P450_sf"/>
</dbReference>
<keyword evidence="9" id="KW-0503">Monooxygenase</keyword>
<comment type="cofactor">
    <cofactor evidence="11">
        <name>heme</name>
        <dbReference type="ChEBI" id="CHEBI:30413"/>
    </cofactor>
</comment>
<evidence type="ECO:0000256" key="5">
    <source>
        <dbReference type="ARBA" id="ARBA00022723"/>
    </source>
</evidence>
<keyword evidence="7" id="KW-0560">Oxidoreductase</keyword>
<comment type="similarity">
    <text evidence="2">Belongs to the cytochrome P450 family.</text>
</comment>
<keyword evidence="8 11" id="KW-0408">Iron</keyword>
<feature type="compositionally biased region" description="Gly residues" evidence="12">
    <location>
        <begin position="23"/>
        <end position="34"/>
    </location>
</feature>
<evidence type="ECO:0000313" key="13">
    <source>
        <dbReference type="EMBL" id="OMO61758.1"/>
    </source>
</evidence>
<evidence type="ECO:0000256" key="11">
    <source>
        <dbReference type="PIRSR" id="PIRSR602401-1"/>
    </source>
</evidence>
<evidence type="ECO:0000256" key="1">
    <source>
        <dbReference type="ARBA" id="ARBA00004167"/>
    </source>
</evidence>
<gene>
    <name evidence="13" type="ORF">COLO4_33346</name>
</gene>
<evidence type="ECO:0000256" key="3">
    <source>
        <dbReference type="ARBA" id="ARBA00022617"/>
    </source>
</evidence>
<feature type="region of interest" description="Disordered" evidence="12">
    <location>
        <begin position="1"/>
        <end position="39"/>
    </location>
</feature>
<organism evidence="13 14">
    <name type="scientific">Corchorus olitorius</name>
    <dbReference type="NCBI Taxonomy" id="93759"/>
    <lineage>
        <taxon>Eukaryota</taxon>
        <taxon>Viridiplantae</taxon>
        <taxon>Streptophyta</taxon>
        <taxon>Embryophyta</taxon>
        <taxon>Tracheophyta</taxon>
        <taxon>Spermatophyta</taxon>
        <taxon>Magnoliopsida</taxon>
        <taxon>eudicotyledons</taxon>
        <taxon>Gunneridae</taxon>
        <taxon>Pentapetalae</taxon>
        <taxon>rosids</taxon>
        <taxon>malvids</taxon>
        <taxon>Malvales</taxon>
        <taxon>Malvaceae</taxon>
        <taxon>Grewioideae</taxon>
        <taxon>Apeibeae</taxon>
        <taxon>Corchorus</taxon>
    </lineage>
</organism>
<dbReference type="InterPro" id="IPR050651">
    <property type="entry name" value="Plant_Cytochrome_P450_Monoox"/>
</dbReference>
<dbReference type="AlphaFoldDB" id="A0A1R3GUF3"/>
<proteinExistence type="inferred from homology"/>
<keyword evidence="6" id="KW-1133">Transmembrane helix</keyword>
<name>A0A1R3GUF3_9ROSI</name>
<dbReference type="EMBL" id="AWUE01021572">
    <property type="protein sequence ID" value="OMO61758.1"/>
    <property type="molecule type" value="Genomic_DNA"/>
</dbReference>
<keyword evidence="4" id="KW-0812">Transmembrane</keyword>
<feature type="binding site" description="axial binding residue" evidence="11">
    <location>
        <position position="172"/>
    </location>
    <ligand>
        <name>heme</name>
        <dbReference type="ChEBI" id="CHEBI:30413"/>
    </ligand>
    <ligandPart>
        <name>Fe</name>
        <dbReference type="ChEBI" id="CHEBI:18248"/>
    </ligandPart>
</feature>
<evidence type="ECO:0000256" key="8">
    <source>
        <dbReference type="ARBA" id="ARBA00023004"/>
    </source>
</evidence>
<dbReference type="PRINTS" id="PR00463">
    <property type="entry name" value="EP450I"/>
</dbReference>
<dbReference type="InterPro" id="IPR002401">
    <property type="entry name" value="Cyt_P450_E_grp-I"/>
</dbReference>